<dbReference type="EC" id="3.6.3.-" evidence="13"/>
<name>A0A8B4QB61_9BACL</name>
<dbReference type="InterPro" id="IPR003593">
    <property type="entry name" value="AAA+_ATPase"/>
</dbReference>
<keyword evidence="13" id="KW-0378">Hydrolase</keyword>
<dbReference type="InterPro" id="IPR011527">
    <property type="entry name" value="ABC1_TM_dom"/>
</dbReference>
<dbReference type="CDD" id="cd18547">
    <property type="entry name" value="ABC_6TM_Tm288_like"/>
    <property type="match status" value="1"/>
</dbReference>
<keyword evidence="6 13" id="KW-0067">ATP-binding</keyword>
<dbReference type="EMBL" id="SNZG01000029">
    <property type="protein sequence ID" value="TDR35757.1"/>
    <property type="molecule type" value="Genomic_DNA"/>
</dbReference>
<protein>
    <submittedName>
        <fullName evidence="14">ATP-binding cassette subfamily B protein</fullName>
    </submittedName>
    <submittedName>
        <fullName evidence="13">Multidrug export ATP-binding/permease protein SAV1866</fullName>
        <ecNumber evidence="13">3.6.3.-</ecNumber>
    </submittedName>
</protein>
<evidence type="ECO:0000256" key="9">
    <source>
        <dbReference type="SAM" id="MobiDB-lite"/>
    </source>
</evidence>
<dbReference type="PANTHER" id="PTHR43394:SF1">
    <property type="entry name" value="ATP-BINDING CASSETTE SUB-FAMILY B MEMBER 10, MITOCHONDRIAL"/>
    <property type="match status" value="1"/>
</dbReference>
<evidence type="ECO:0000313" key="14">
    <source>
        <dbReference type="EMBL" id="TDR35757.1"/>
    </source>
</evidence>
<reference evidence="13 15" key="1">
    <citation type="submission" date="2018-06" db="EMBL/GenBank/DDBJ databases">
        <authorList>
            <consortium name="Pathogen Informatics"/>
            <person name="Doyle S."/>
        </authorList>
    </citation>
    <scope>NUCLEOTIDE SEQUENCE [LARGE SCALE GENOMIC DNA]</scope>
    <source>
        <strain evidence="13 15">NCTC10597</strain>
    </source>
</reference>
<evidence type="ECO:0000256" key="10">
    <source>
        <dbReference type="SAM" id="Phobius"/>
    </source>
</evidence>
<gene>
    <name evidence="14" type="ORF">DFR61_12929</name>
    <name evidence="13" type="ORF">NCTC10597_01621</name>
</gene>
<evidence type="ECO:0000259" key="11">
    <source>
        <dbReference type="PROSITE" id="PS50893"/>
    </source>
</evidence>
<dbReference type="InterPro" id="IPR027417">
    <property type="entry name" value="P-loop_NTPase"/>
</dbReference>
<dbReference type="AlphaFoldDB" id="A0A8B4QB61"/>
<evidence type="ECO:0000256" key="3">
    <source>
        <dbReference type="ARBA" id="ARBA00022475"/>
    </source>
</evidence>
<dbReference type="GO" id="GO:0005886">
    <property type="term" value="C:plasma membrane"/>
    <property type="evidence" value="ECO:0007669"/>
    <property type="project" value="UniProtKB-SubCell"/>
</dbReference>
<dbReference type="OrthoDB" id="9770415at2"/>
<feature type="region of interest" description="Disordered" evidence="9">
    <location>
        <begin position="1"/>
        <end position="20"/>
    </location>
</feature>
<dbReference type="InterPro" id="IPR036640">
    <property type="entry name" value="ABC1_TM_sf"/>
</dbReference>
<evidence type="ECO:0000256" key="2">
    <source>
        <dbReference type="ARBA" id="ARBA00022448"/>
    </source>
</evidence>
<keyword evidence="16" id="KW-1185">Reference proteome</keyword>
<evidence type="ECO:0000313" key="16">
    <source>
        <dbReference type="Proteomes" id="UP000294641"/>
    </source>
</evidence>
<evidence type="ECO:0000259" key="12">
    <source>
        <dbReference type="PROSITE" id="PS50929"/>
    </source>
</evidence>
<dbReference type="Pfam" id="PF00005">
    <property type="entry name" value="ABC_tran"/>
    <property type="match status" value="1"/>
</dbReference>
<dbReference type="Proteomes" id="UP000254330">
    <property type="component" value="Unassembled WGS sequence"/>
</dbReference>
<feature type="transmembrane region" description="Helical" evidence="10">
    <location>
        <begin position="38"/>
        <end position="61"/>
    </location>
</feature>
<dbReference type="FunFam" id="1.20.1560.10:FF:000011">
    <property type="entry name" value="Multidrug ABC transporter ATP-binding protein"/>
    <property type="match status" value="1"/>
</dbReference>
<dbReference type="InterPro" id="IPR039421">
    <property type="entry name" value="Type_1_exporter"/>
</dbReference>
<dbReference type="Gene3D" id="1.20.1560.10">
    <property type="entry name" value="ABC transporter type 1, transmembrane domain"/>
    <property type="match status" value="1"/>
</dbReference>
<dbReference type="InterPro" id="IPR003439">
    <property type="entry name" value="ABC_transporter-like_ATP-bd"/>
</dbReference>
<comment type="caution">
    <text evidence="13">The sequence shown here is derived from an EMBL/GenBank/DDBJ whole genome shotgun (WGS) entry which is preliminary data.</text>
</comment>
<feature type="transmembrane region" description="Helical" evidence="10">
    <location>
        <begin position="181"/>
        <end position="199"/>
    </location>
</feature>
<evidence type="ECO:0000256" key="6">
    <source>
        <dbReference type="ARBA" id="ARBA00022840"/>
    </source>
</evidence>
<evidence type="ECO:0000256" key="4">
    <source>
        <dbReference type="ARBA" id="ARBA00022692"/>
    </source>
</evidence>
<keyword evidence="5" id="KW-0547">Nucleotide-binding</keyword>
<evidence type="ECO:0000256" key="8">
    <source>
        <dbReference type="ARBA" id="ARBA00023136"/>
    </source>
</evidence>
<keyword evidence="4 10" id="KW-0812">Transmembrane</keyword>
<evidence type="ECO:0000256" key="7">
    <source>
        <dbReference type="ARBA" id="ARBA00022989"/>
    </source>
</evidence>
<feature type="domain" description="ABC transmembrane type-1" evidence="12">
    <location>
        <begin position="42"/>
        <end position="323"/>
    </location>
</feature>
<evidence type="ECO:0000256" key="1">
    <source>
        <dbReference type="ARBA" id="ARBA00004651"/>
    </source>
</evidence>
<feature type="transmembrane region" description="Helical" evidence="10">
    <location>
        <begin position="274"/>
        <end position="300"/>
    </location>
</feature>
<organism evidence="13 15">
    <name type="scientific">Kurthia zopfii</name>
    <dbReference type="NCBI Taxonomy" id="1650"/>
    <lineage>
        <taxon>Bacteria</taxon>
        <taxon>Bacillati</taxon>
        <taxon>Bacillota</taxon>
        <taxon>Bacilli</taxon>
        <taxon>Bacillales</taxon>
        <taxon>Caryophanaceae</taxon>
        <taxon>Kurthia</taxon>
    </lineage>
</organism>
<dbReference type="PANTHER" id="PTHR43394">
    <property type="entry name" value="ATP-DEPENDENT PERMEASE MDL1, MITOCHONDRIAL"/>
    <property type="match status" value="1"/>
</dbReference>
<keyword evidence="3" id="KW-1003">Cell membrane</keyword>
<dbReference type="GO" id="GO:0015421">
    <property type="term" value="F:ABC-type oligopeptide transporter activity"/>
    <property type="evidence" value="ECO:0007669"/>
    <property type="project" value="TreeGrafter"/>
</dbReference>
<dbReference type="FunFam" id="3.40.50.300:FF:000287">
    <property type="entry name" value="Multidrug ABC transporter ATP-binding protein"/>
    <property type="match status" value="1"/>
</dbReference>
<dbReference type="GO" id="GO:0005524">
    <property type="term" value="F:ATP binding"/>
    <property type="evidence" value="ECO:0007669"/>
    <property type="project" value="UniProtKB-KW"/>
</dbReference>
<evidence type="ECO:0000313" key="13">
    <source>
        <dbReference type="EMBL" id="STX09914.1"/>
    </source>
</evidence>
<feature type="transmembrane region" description="Helical" evidence="10">
    <location>
        <begin position="81"/>
        <end position="103"/>
    </location>
</feature>
<dbReference type="SUPFAM" id="SSF52540">
    <property type="entry name" value="P-loop containing nucleoside triphosphate hydrolases"/>
    <property type="match status" value="1"/>
</dbReference>
<dbReference type="PROSITE" id="PS50929">
    <property type="entry name" value="ABC_TM1F"/>
    <property type="match status" value="1"/>
</dbReference>
<dbReference type="PROSITE" id="PS00211">
    <property type="entry name" value="ABC_TRANSPORTER_1"/>
    <property type="match status" value="1"/>
</dbReference>
<dbReference type="PROSITE" id="PS50893">
    <property type="entry name" value="ABC_TRANSPORTER_2"/>
    <property type="match status" value="1"/>
</dbReference>
<dbReference type="Gene3D" id="3.40.50.300">
    <property type="entry name" value="P-loop containing nucleotide triphosphate hydrolases"/>
    <property type="match status" value="1"/>
</dbReference>
<dbReference type="Pfam" id="PF00664">
    <property type="entry name" value="ABC_membrane"/>
    <property type="match status" value="1"/>
</dbReference>
<proteinExistence type="predicted"/>
<reference evidence="14 16" key="2">
    <citation type="submission" date="2019-03" db="EMBL/GenBank/DDBJ databases">
        <title>Genomic Encyclopedia of Type Strains, Phase IV (KMG-IV): sequencing the most valuable type-strain genomes for metagenomic binning, comparative biology and taxonomic classification.</title>
        <authorList>
            <person name="Goeker M."/>
        </authorList>
    </citation>
    <scope>NUCLEOTIDE SEQUENCE [LARGE SCALE GENOMIC DNA]</scope>
    <source>
        <strain evidence="14 16">DSM 20580</strain>
    </source>
</reference>
<sequence>MPNRPGGGHGRPTGPAPKAKDRKRTLFRIWQYVRNYNIQLTIVVVAVILSSVLTVFAPYYLGVIVDQYIMPKDIDGTIKNAVILGIIYLSISLLMWLQTFYMIKISMRVIQEVRQQLFDQLQLLPLEFFDKHQTGDLMSRVTNDVDNLNTALSQSVVQIISSVLTIVGTGIAMIYLSWQLAIASVIIIPVMFYTSKAIIKKSGKNYAMKQKDLGNLNGQIEENISGAEIITLFNAEKSKISDFNKMNEKYRQSAMKAEITSGFLGPTNNFLNNIGLTIVIGTGAIMVVTGPATIGLLASFTTYSRQFFRPINQISNLLNTLQSAIAGAERVFEMIDEKSEFIQDHEKKTLKSIKGDIRFENVSFAYNDSKMILQNINLDVKKGEMIAVVGPTGSGKTTLINLLSRFYSPTEGEIFVDGQPLSQYKIGDVRKLISVVLQDTYLFSGTILDNIRFGNPEATEEQVIEASTIARAHQFIKYLPNQYQEFVQPGGVNLSQGQRQLIAIARAILEDADLLILDEATSSVDTRTESLIQEGLNALMENKTTFVIAHRLKTIEASDQIIVLKNGDIIEKGNHQSLMENEGYYFEMQNQL</sequence>
<dbReference type="GO" id="GO:0016887">
    <property type="term" value="F:ATP hydrolysis activity"/>
    <property type="evidence" value="ECO:0007669"/>
    <property type="project" value="InterPro"/>
</dbReference>
<feature type="domain" description="ABC transporter" evidence="11">
    <location>
        <begin position="357"/>
        <end position="591"/>
    </location>
</feature>
<feature type="compositionally biased region" description="Gly residues" evidence="9">
    <location>
        <begin position="1"/>
        <end position="11"/>
    </location>
</feature>
<dbReference type="CDD" id="cd03254">
    <property type="entry name" value="ABCC_Glucan_exporter_like"/>
    <property type="match status" value="1"/>
</dbReference>
<evidence type="ECO:0000313" key="15">
    <source>
        <dbReference type="Proteomes" id="UP000254330"/>
    </source>
</evidence>
<dbReference type="RefSeq" id="WP_109350280.1">
    <property type="nucleotide sequence ID" value="NZ_BJUE01000025.1"/>
</dbReference>
<dbReference type="SUPFAM" id="SSF90123">
    <property type="entry name" value="ABC transporter transmembrane region"/>
    <property type="match status" value="1"/>
</dbReference>
<dbReference type="EMBL" id="UGNP01000001">
    <property type="protein sequence ID" value="STX09914.1"/>
    <property type="molecule type" value="Genomic_DNA"/>
</dbReference>
<dbReference type="SMART" id="SM00382">
    <property type="entry name" value="AAA"/>
    <property type="match status" value="1"/>
</dbReference>
<evidence type="ECO:0000256" key="5">
    <source>
        <dbReference type="ARBA" id="ARBA00022741"/>
    </source>
</evidence>
<feature type="transmembrane region" description="Helical" evidence="10">
    <location>
        <begin position="156"/>
        <end position="175"/>
    </location>
</feature>
<dbReference type="Proteomes" id="UP000294641">
    <property type="component" value="Unassembled WGS sequence"/>
</dbReference>
<keyword evidence="8 10" id="KW-0472">Membrane</keyword>
<dbReference type="InterPro" id="IPR017871">
    <property type="entry name" value="ABC_transporter-like_CS"/>
</dbReference>
<comment type="subcellular location">
    <subcellularLocation>
        <location evidence="1">Cell membrane</location>
        <topology evidence="1">Multi-pass membrane protein</topology>
    </subcellularLocation>
</comment>
<accession>A0A8B4QB61</accession>
<keyword evidence="2" id="KW-0813">Transport</keyword>
<keyword evidence="7 10" id="KW-1133">Transmembrane helix</keyword>